<dbReference type="AlphaFoldDB" id="A0AAN5XP65"/>
<evidence type="ECO:0000313" key="1">
    <source>
        <dbReference type="EMBL" id="KAB2448336.1"/>
    </source>
</evidence>
<organism evidence="1 2">
    <name type="scientific">Bacillus cereus</name>
    <dbReference type="NCBI Taxonomy" id="1396"/>
    <lineage>
        <taxon>Bacteria</taxon>
        <taxon>Bacillati</taxon>
        <taxon>Bacillota</taxon>
        <taxon>Bacilli</taxon>
        <taxon>Bacillales</taxon>
        <taxon>Bacillaceae</taxon>
        <taxon>Bacillus</taxon>
        <taxon>Bacillus cereus group</taxon>
    </lineage>
</organism>
<dbReference type="EMBL" id="WBPI01000021">
    <property type="protein sequence ID" value="KAB2448336.1"/>
    <property type="molecule type" value="Genomic_DNA"/>
</dbReference>
<feature type="non-terminal residue" evidence="1">
    <location>
        <position position="1"/>
    </location>
</feature>
<accession>A0AAN5XP65</accession>
<proteinExistence type="predicted"/>
<keyword evidence="1" id="KW-0176">Collagen</keyword>
<protein>
    <submittedName>
        <fullName evidence="1">Collagen-like protein</fullName>
    </submittedName>
</protein>
<evidence type="ECO:0000313" key="2">
    <source>
        <dbReference type="Proteomes" id="UP000461739"/>
    </source>
</evidence>
<dbReference type="Proteomes" id="UP000461739">
    <property type="component" value="Unassembled WGS sequence"/>
</dbReference>
<reference evidence="1 2" key="1">
    <citation type="submission" date="2019-10" db="EMBL/GenBank/DDBJ databases">
        <title>Bacillus from the desert of Cuatro Cinegas, Coahuila.</title>
        <authorList>
            <person name="Olmedo-Alvarez G."/>
            <person name="Saldana S."/>
            <person name="Barcelo D."/>
        </authorList>
    </citation>
    <scope>NUCLEOTIDE SEQUENCE [LARGE SCALE GENOMIC DNA]</scope>
    <source>
        <strain evidence="1 2">CH316_11T</strain>
    </source>
</reference>
<comment type="caution">
    <text evidence="1">The sequence shown here is derived from an EMBL/GenBank/DDBJ whole genome shotgun (WGS) entry which is preliminary data.</text>
</comment>
<sequence>TGPTGITGPTGSADSASAKSIVFQGTNAGFQRIAGSPGIDSNVIPYVTAGAGSVVGFSASINININNLPAAIYTINICRNVPTNLTTPSSSYILSTITLTTTDKITGTMVFSIKPTDSGSEQIQVFNPTPAVGPATVTWTSITTGNPVARGDAISLYITPGITASAVYSIFLITNI</sequence>
<gene>
    <name evidence="1" type="ORF">F8165_22260</name>
</gene>
<name>A0AAN5XP65_BACCE</name>